<dbReference type="Proteomes" id="UP001186944">
    <property type="component" value="Unassembled WGS sequence"/>
</dbReference>
<organism evidence="2 3">
    <name type="scientific">Pinctada imbricata</name>
    <name type="common">Atlantic pearl-oyster</name>
    <name type="synonym">Pinctada martensii</name>
    <dbReference type="NCBI Taxonomy" id="66713"/>
    <lineage>
        <taxon>Eukaryota</taxon>
        <taxon>Metazoa</taxon>
        <taxon>Spiralia</taxon>
        <taxon>Lophotrochozoa</taxon>
        <taxon>Mollusca</taxon>
        <taxon>Bivalvia</taxon>
        <taxon>Autobranchia</taxon>
        <taxon>Pteriomorphia</taxon>
        <taxon>Pterioida</taxon>
        <taxon>Pterioidea</taxon>
        <taxon>Pteriidae</taxon>
        <taxon>Pinctada</taxon>
    </lineage>
</organism>
<feature type="compositionally biased region" description="Low complexity" evidence="1">
    <location>
        <begin position="151"/>
        <end position="160"/>
    </location>
</feature>
<proteinExistence type="predicted"/>
<evidence type="ECO:0000256" key="1">
    <source>
        <dbReference type="SAM" id="MobiDB-lite"/>
    </source>
</evidence>
<gene>
    <name evidence="2" type="ORF">FSP39_008547</name>
</gene>
<feature type="compositionally biased region" description="Polar residues" evidence="1">
    <location>
        <begin position="122"/>
        <end position="138"/>
    </location>
</feature>
<accession>A0AA88XPV1</accession>
<comment type="caution">
    <text evidence="2">The sequence shown here is derived from an EMBL/GenBank/DDBJ whole genome shotgun (WGS) entry which is preliminary data.</text>
</comment>
<name>A0AA88XPV1_PINIB</name>
<evidence type="ECO:0000313" key="2">
    <source>
        <dbReference type="EMBL" id="KAK3090017.1"/>
    </source>
</evidence>
<feature type="region of interest" description="Disordered" evidence="1">
    <location>
        <begin position="34"/>
        <end position="57"/>
    </location>
</feature>
<feature type="region of interest" description="Disordered" evidence="1">
    <location>
        <begin position="111"/>
        <end position="163"/>
    </location>
</feature>
<keyword evidence="3" id="KW-1185">Reference proteome</keyword>
<dbReference type="EMBL" id="VSWD01000010">
    <property type="protein sequence ID" value="KAK3090017.1"/>
    <property type="molecule type" value="Genomic_DNA"/>
</dbReference>
<dbReference type="AlphaFoldDB" id="A0AA88XPV1"/>
<protein>
    <submittedName>
        <fullName evidence="2">Uncharacterized protein</fullName>
    </submittedName>
</protein>
<sequence length="273" mass="30478">MLEEPPRWATLTQMGHHGLGGFDARMTTMKLKQRALTGKPQNKRGTTPTPIQKRNLDKYPMDRSKDEVLKITSAHGYIRKELEKRVKQARIDSGHLRQYSQRMFDDVVCNTEPINNKEPPSRETSNCRPISAAVSTTSSKKEPPTLDRPLTGTTGPSSTGEMYSKRSKLLNCIRLRPNSEPPMRYNHERSKVIQPEIQKAIHQSNNDFRVVMPASSMSSAGSTVSSVSEYRLVPLNSFSSQYSSVQNLNDDNIAESSANAVDNSVGSKSCRPV</sequence>
<feature type="compositionally biased region" description="Polar residues" evidence="1">
    <location>
        <begin position="39"/>
        <end position="52"/>
    </location>
</feature>
<reference evidence="2" key="1">
    <citation type="submission" date="2019-08" db="EMBL/GenBank/DDBJ databases">
        <title>The improved chromosome-level genome for the pearl oyster Pinctada fucata martensii using PacBio sequencing and Hi-C.</title>
        <authorList>
            <person name="Zheng Z."/>
        </authorList>
    </citation>
    <scope>NUCLEOTIDE SEQUENCE</scope>
    <source>
        <strain evidence="2">ZZ-2019</strain>
        <tissue evidence="2">Adductor muscle</tissue>
    </source>
</reference>
<evidence type="ECO:0000313" key="3">
    <source>
        <dbReference type="Proteomes" id="UP001186944"/>
    </source>
</evidence>